<gene>
    <name evidence="2" type="ORF">WH47_11907</name>
</gene>
<dbReference type="AlphaFoldDB" id="A0A0L7R7P5"/>
<sequence>MRGKRAEEPMTNASLKDKGTTRAEFGAPIAGARSSKRAASERGYGVIDTAVEGSTTRKYNCNGESIEKGKREKNGKRRL</sequence>
<evidence type="ECO:0000256" key="1">
    <source>
        <dbReference type="SAM" id="MobiDB-lite"/>
    </source>
</evidence>
<accession>A0A0L7R7P5</accession>
<keyword evidence="3" id="KW-1185">Reference proteome</keyword>
<proteinExistence type="predicted"/>
<reference evidence="2 3" key="1">
    <citation type="submission" date="2015-07" db="EMBL/GenBank/DDBJ databases">
        <title>The genome of Habropoda laboriosa.</title>
        <authorList>
            <person name="Pan H."/>
            <person name="Kapheim K."/>
        </authorList>
    </citation>
    <scope>NUCLEOTIDE SEQUENCE [LARGE SCALE GENOMIC DNA]</scope>
    <source>
        <strain evidence="2">0110345459</strain>
    </source>
</reference>
<evidence type="ECO:0000313" key="3">
    <source>
        <dbReference type="Proteomes" id="UP000053825"/>
    </source>
</evidence>
<dbReference type="Proteomes" id="UP000053825">
    <property type="component" value="Unassembled WGS sequence"/>
</dbReference>
<name>A0A0L7R7P5_9HYME</name>
<evidence type="ECO:0000313" key="2">
    <source>
        <dbReference type="EMBL" id="KOC66843.1"/>
    </source>
</evidence>
<protein>
    <submittedName>
        <fullName evidence="2">Uncharacterized protein</fullName>
    </submittedName>
</protein>
<feature type="region of interest" description="Disordered" evidence="1">
    <location>
        <begin position="1"/>
        <end position="41"/>
    </location>
</feature>
<organism evidence="2 3">
    <name type="scientific">Habropoda laboriosa</name>
    <dbReference type="NCBI Taxonomy" id="597456"/>
    <lineage>
        <taxon>Eukaryota</taxon>
        <taxon>Metazoa</taxon>
        <taxon>Ecdysozoa</taxon>
        <taxon>Arthropoda</taxon>
        <taxon>Hexapoda</taxon>
        <taxon>Insecta</taxon>
        <taxon>Pterygota</taxon>
        <taxon>Neoptera</taxon>
        <taxon>Endopterygota</taxon>
        <taxon>Hymenoptera</taxon>
        <taxon>Apocrita</taxon>
        <taxon>Aculeata</taxon>
        <taxon>Apoidea</taxon>
        <taxon>Anthophila</taxon>
        <taxon>Apidae</taxon>
        <taxon>Habropoda</taxon>
    </lineage>
</organism>
<dbReference type="EMBL" id="KQ414638">
    <property type="protein sequence ID" value="KOC66843.1"/>
    <property type="molecule type" value="Genomic_DNA"/>
</dbReference>